<protein>
    <submittedName>
        <fullName evidence="1">Uncharacterized protein</fullName>
    </submittedName>
</protein>
<gene>
    <name evidence="1" type="ORF">SPARVUS_LOCUS11262131</name>
</gene>
<evidence type="ECO:0000313" key="1">
    <source>
        <dbReference type="EMBL" id="CAI9591744.1"/>
    </source>
</evidence>
<comment type="caution">
    <text evidence="1">The sequence shown here is derived from an EMBL/GenBank/DDBJ whole genome shotgun (WGS) entry which is preliminary data.</text>
</comment>
<evidence type="ECO:0000313" key="2">
    <source>
        <dbReference type="Proteomes" id="UP001162483"/>
    </source>
</evidence>
<organism evidence="1 2">
    <name type="scientific">Staurois parvus</name>
    <dbReference type="NCBI Taxonomy" id="386267"/>
    <lineage>
        <taxon>Eukaryota</taxon>
        <taxon>Metazoa</taxon>
        <taxon>Chordata</taxon>
        <taxon>Craniata</taxon>
        <taxon>Vertebrata</taxon>
        <taxon>Euteleostomi</taxon>
        <taxon>Amphibia</taxon>
        <taxon>Batrachia</taxon>
        <taxon>Anura</taxon>
        <taxon>Neobatrachia</taxon>
        <taxon>Ranoidea</taxon>
        <taxon>Ranidae</taxon>
        <taxon>Staurois</taxon>
    </lineage>
</organism>
<reference evidence="1" key="1">
    <citation type="submission" date="2023-05" db="EMBL/GenBank/DDBJ databases">
        <authorList>
            <person name="Stuckert A."/>
        </authorList>
    </citation>
    <scope>NUCLEOTIDE SEQUENCE</scope>
</reference>
<keyword evidence="2" id="KW-1185">Reference proteome</keyword>
<dbReference type="EMBL" id="CATNWA010016326">
    <property type="protein sequence ID" value="CAI9591744.1"/>
    <property type="molecule type" value="Genomic_DNA"/>
</dbReference>
<proteinExistence type="predicted"/>
<sequence>MSSCRLGSGRSIVENKPWAVMSSCRLGLGRSAVENKPRVNNKIWMTAEKARSKILAGEHNNLANRKFRDMAYIRKFMGGARGSRFMINKVKAGSSK</sequence>
<accession>A0ABN9F3U7</accession>
<dbReference type="Proteomes" id="UP001162483">
    <property type="component" value="Unassembled WGS sequence"/>
</dbReference>
<name>A0ABN9F3U7_9NEOB</name>